<reference evidence="2" key="1">
    <citation type="submission" date="2022-12" db="EMBL/GenBank/DDBJ databases">
        <authorList>
            <person name="Mo P."/>
        </authorList>
    </citation>
    <scope>NUCLEOTIDE SEQUENCE [LARGE SCALE GENOMIC DNA]</scope>
    <source>
        <strain evidence="2">HUAS 3-15</strain>
    </source>
</reference>
<proteinExistence type="predicted"/>
<accession>A0ABY7Q9R5</accession>
<dbReference type="RefSeq" id="WP_270147806.1">
    <property type="nucleotide sequence ID" value="NZ_CP115450.1"/>
</dbReference>
<organism evidence="1 2">
    <name type="scientific">Kitasatospora cathayae</name>
    <dbReference type="NCBI Taxonomy" id="3004092"/>
    <lineage>
        <taxon>Bacteria</taxon>
        <taxon>Bacillati</taxon>
        <taxon>Actinomycetota</taxon>
        <taxon>Actinomycetes</taxon>
        <taxon>Kitasatosporales</taxon>
        <taxon>Streptomycetaceae</taxon>
        <taxon>Kitasatospora</taxon>
    </lineage>
</organism>
<keyword evidence="2" id="KW-1185">Reference proteome</keyword>
<dbReference type="EMBL" id="CP115450">
    <property type="protein sequence ID" value="WBP89478.1"/>
    <property type="molecule type" value="Genomic_DNA"/>
</dbReference>
<dbReference type="Proteomes" id="UP001212821">
    <property type="component" value="Chromosome"/>
</dbReference>
<sequence length="136" mass="14741">MAKRTVTGNYRVEVTGTVTLAPIDGAQKIALPVTGTVYPRRLGDFGCMSMSDTMATGDIPGGYQRRCEEIVRSLAKQQPGLTATVVCDSLDECSHCGYEWEVFTQEDAARFPDWDDPIGLPQCCEAAQAEFRAGVA</sequence>
<evidence type="ECO:0000313" key="2">
    <source>
        <dbReference type="Proteomes" id="UP001212821"/>
    </source>
</evidence>
<protein>
    <submittedName>
        <fullName evidence="1">Uncharacterized protein</fullName>
    </submittedName>
</protein>
<name>A0ABY7Q9R5_9ACTN</name>
<gene>
    <name evidence="1" type="ORF">O1G21_29005</name>
</gene>
<evidence type="ECO:0000313" key="1">
    <source>
        <dbReference type="EMBL" id="WBP89478.1"/>
    </source>
</evidence>